<dbReference type="InterPro" id="IPR034907">
    <property type="entry name" value="NDK-like_dom"/>
</dbReference>
<dbReference type="InterPro" id="IPR036850">
    <property type="entry name" value="NDK-like_dom_sf"/>
</dbReference>
<evidence type="ECO:0000256" key="7">
    <source>
        <dbReference type="ARBA" id="ARBA00022840"/>
    </source>
</evidence>
<evidence type="ECO:0000256" key="1">
    <source>
        <dbReference type="ARBA" id="ARBA00000082"/>
    </source>
</evidence>
<dbReference type="Gene3D" id="3.30.70.141">
    <property type="entry name" value="Nucleoside diphosphate kinase-like domain"/>
    <property type="match status" value="1"/>
</dbReference>
<reference evidence="11" key="1">
    <citation type="submission" date="2015-06" db="UniProtKB">
        <authorList>
            <consortium name="EnsemblPlants"/>
        </authorList>
    </citation>
    <scope>IDENTIFICATION</scope>
</reference>
<dbReference type="InterPro" id="IPR001564">
    <property type="entry name" value="Nucleoside_diP_kinase"/>
</dbReference>
<comment type="catalytic activity">
    <reaction evidence="1">
        <text>a 2'-deoxyribonucleoside 5'-diphosphate + ATP = a 2'-deoxyribonucleoside 5'-triphosphate + ADP</text>
        <dbReference type="Rhea" id="RHEA:44640"/>
        <dbReference type="ChEBI" id="CHEBI:30616"/>
        <dbReference type="ChEBI" id="CHEBI:61560"/>
        <dbReference type="ChEBI" id="CHEBI:73316"/>
        <dbReference type="ChEBI" id="CHEBI:456216"/>
        <dbReference type="EC" id="2.7.4.6"/>
    </reaction>
</comment>
<comment type="catalytic activity">
    <reaction evidence="2">
        <text>a ribonucleoside 5'-diphosphate + ATP = a ribonucleoside 5'-triphosphate + ADP</text>
        <dbReference type="Rhea" id="RHEA:18113"/>
        <dbReference type="ChEBI" id="CHEBI:30616"/>
        <dbReference type="ChEBI" id="CHEBI:57930"/>
        <dbReference type="ChEBI" id="CHEBI:61557"/>
        <dbReference type="ChEBI" id="CHEBI:456216"/>
        <dbReference type="EC" id="2.7.4.6"/>
    </reaction>
</comment>
<dbReference type="SMART" id="SM00562">
    <property type="entry name" value="NDK"/>
    <property type="match status" value="1"/>
</dbReference>
<dbReference type="PANTHER" id="PTHR46161:SF3">
    <property type="entry name" value="NUCLEOSIDE DIPHOSPHATE KINASE DDB_G0292928-RELATED"/>
    <property type="match status" value="1"/>
</dbReference>
<dbReference type="PANTHER" id="PTHR46161">
    <property type="entry name" value="NUCLEOSIDE DIPHOSPHATE KINASE"/>
    <property type="match status" value="1"/>
</dbReference>
<evidence type="ECO:0000256" key="2">
    <source>
        <dbReference type="ARBA" id="ARBA00000937"/>
    </source>
</evidence>
<dbReference type="GO" id="GO:0005524">
    <property type="term" value="F:ATP binding"/>
    <property type="evidence" value="ECO:0007669"/>
    <property type="project" value="UniProtKB-KW"/>
</dbReference>
<comment type="similarity">
    <text evidence="3 8 9">Belongs to the NDK family.</text>
</comment>
<dbReference type="AlphaFoldDB" id="M8C6F4"/>
<evidence type="ECO:0000256" key="4">
    <source>
        <dbReference type="ARBA" id="ARBA00022679"/>
    </source>
</evidence>
<dbReference type="EnsemblPlants" id="EMT22612">
    <property type="protein sequence ID" value="EMT22612"/>
    <property type="gene ID" value="F775_09173"/>
</dbReference>
<evidence type="ECO:0000313" key="11">
    <source>
        <dbReference type="EnsemblPlants" id="EMT22612"/>
    </source>
</evidence>
<keyword evidence="4" id="KW-0808">Transferase</keyword>
<sequence length="201" mass="22131">MAGAASSVAPVLVICLLSLALFLHRCRSCEAVERERTLAMIKPDGLSGNYKEKIKEAILGSGFDIIEEAVVHLDAERASLFYAEHADRSFFNSLVKYMTSGPVCAMVLESPDAISRWRNLIGPTDARKAKTSHPDRPAQYNKKEHMEKAISKGVLICFYSKVRSKPSPEEGVSINRFKFSNSTILIGANIQSQRISVLEGA</sequence>
<protein>
    <submittedName>
        <fullName evidence="11">Nucleoside diphosphate kinase-5-like protein</fullName>
    </submittedName>
</protein>
<proteinExistence type="inferred from homology"/>
<evidence type="ECO:0000256" key="5">
    <source>
        <dbReference type="ARBA" id="ARBA00022741"/>
    </source>
</evidence>
<keyword evidence="6" id="KW-0418">Kinase</keyword>
<keyword evidence="5" id="KW-0547">Nucleotide-binding</keyword>
<comment type="caution">
    <text evidence="8">Lacks conserved residue(s) required for the propagation of feature annotation.</text>
</comment>
<dbReference type="GO" id="GO:0006241">
    <property type="term" value="P:CTP biosynthetic process"/>
    <property type="evidence" value="ECO:0007669"/>
    <property type="project" value="InterPro"/>
</dbReference>
<organism evidence="11">
    <name type="scientific">Aegilops tauschii</name>
    <name type="common">Tausch's goatgrass</name>
    <name type="synonym">Aegilops squarrosa</name>
    <dbReference type="NCBI Taxonomy" id="37682"/>
    <lineage>
        <taxon>Eukaryota</taxon>
        <taxon>Viridiplantae</taxon>
        <taxon>Streptophyta</taxon>
        <taxon>Embryophyta</taxon>
        <taxon>Tracheophyta</taxon>
        <taxon>Spermatophyta</taxon>
        <taxon>Magnoliopsida</taxon>
        <taxon>Liliopsida</taxon>
        <taxon>Poales</taxon>
        <taxon>Poaceae</taxon>
        <taxon>BOP clade</taxon>
        <taxon>Pooideae</taxon>
        <taxon>Triticodae</taxon>
        <taxon>Triticeae</taxon>
        <taxon>Triticinae</taxon>
        <taxon>Aegilops</taxon>
    </lineage>
</organism>
<accession>M8C6F4</accession>
<dbReference type="PRINTS" id="PR01243">
    <property type="entry name" value="NUCDPKINASE"/>
</dbReference>
<evidence type="ECO:0000256" key="6">
    <source>
        <dbReference type="ARBA" id="ARBA00022777"/>
    </source>
</evidence>
<feature type="domain" description="Nucleoside diphosphate kinase-like" evidence="10">
    <location>
        <begin position="34"/>
        <end position="186"/>
    </location>
</feature>
<evidence type="ECO:0000256" key="8">
    <source>
        <dbReference type="PROSITE-ProRule" id="PRU00706"/>
    </source>
</evidence>
<dbReference type="GO" id="GO:0004550">
    <property type="term" value="F:nucleoside diphosphate kinase activity"/>
    <property type="evidence" value="ECO:0007669"/>
    <property type="project" value="UniProtKB-EC"/>
</dbReference>
<evidence type="ECO:0000256" key="9">
    <source>
        <dbReference type="RuleBase" id="RU004011"/>
    </source>
</evidence>
<name>M8C6F4_AEGTA</name>
<dbReference type="SUPFAM" id="SSF54919">
    <property type="entry name" value="Nucleoside diphosphate kinase, NDK"/>
    <property type="match status" value="1"/>
</dbReference>
<dbReference type="Pfam" id="PF00334">
    <property type="entry name" value="NDK"/>
    <property type="match status" value="1"/>
</dbReference>
<evidence type="ECO:0000259" key="10">
    <source>
        <dbReference type="SMART" id="SM00562"/>
    </source>
</evidence>
<dbReference type="PROSITE" id="PS51374">
    <property type="entry name" value="NDPK_LIKE"/>
    <property type="match status" value="1"/>
</dbReference>
<dbReference type="GO" id="GO:0006183">
    <property type="term" value="P:GTP biosynthetic process"/>
    <property type="evidence" value="ECO:0007669"/>
    <property type="project" value="InterPro"/>
</dbReference>
<dbReference type="GO" id="GO:0006228">
    <property type="term" value="P:UTP biosynthetic process"/>
    <property type="evidence" value="ECO:0007669"/>
    <property type="project" value="InterPro"/>
</dbReference>
<evidence type="ECO:0000256" key="3">
    <source>
        <dbReference type="ARBA" id="ARBA00008142"/>
    </source>
</evidence>
<keyword evidence="7" id="KW-0067">ATP-binding</keyword>